<dbReference type="EMBL" id="FMCX01000001">
    <property type="protein sequence ID" value="SCE67827.1"/>
    <property type="molecule type" value="Genomic_DNA"/>
</dbReference>
<dbReference type="PROSITE" id="PS51257">
    <property type="entry name" value="PROKAR_LIPOPROTEIN"/>
    <property type="match status" value="1"/>
</dbReference>
<gene>
    <name evidence="1" type="ORF">GA0070564_101289</name>
</gene>
<proteinExistence type="predicted"/>
<evidence type="ECO:0000313" key="2">
    <source>
        <dbReference type="Proteomes" id="UP000199504"/>
    </source>
</evidence>
<keyword evidence="2" id="KW-1185">Reference proteome</keyword>
<accession>A0A1C4U891</accession>
<dbReference type="AlphaFoldDB" id="A0A1C4U891"/>
<protein>
    <submittedName>
        <fullName evidence="1">Uncharacterized protein</fullName>
    </submittedName>
</protein>
<evidence type="ECO:0000313" key="1">
    <source>
        <dbReference type="EMBL" id="SCE67827.1"/>
    </source>
</evidence>
<reference evidence="2" key="1">
    <citation type="submission" date="2016-06" db="EMBL/GenBank/DDBJ databases">
        <authorList>
            <person name="Varghese N."/>
            <person name="Submissions Spin"/>
        </authorList>
    </citation>
    <scope>NUCLEOTIDE SEQUENCE [LARGE SCALE GENOMIC DNA]</scope>
    <source>
        <strain evidence="2">DSM 44830</strain>
    </source>
</reference>
<dbReference type="RefSeq" id="WP_176730523.1">
    <property type="nucleotide sequence ID" value="NZ_FMCX01000001.1"/>
</dbReference>
<dbReference type="STRING" id="262898.GA0070564_101289"/>
<sequence>MGVPRAGLVGRTALAGGLVLLLLTTTVGCRRSRPAPTPTGAAATVGLTVRASQPVYRPGERVDLRLRLVNNRDTECRLSRVAAGAVTVMSLTRDGTPVAPATGTAAAYRDFTAYLVENLVTVPPRGSVEVTLGSDPESPVGAALTTAAPDGRGGATVTWWPVDQPGAYQLVVGYLRAPLRRVPADACAATTEQGTVEFEVRGG</sequence>
<name>A0A1C4U891_9ACTN</name>
<dbReference type="Proteomes" id="UP000199504">
    <property type="component" value="Unassembled WGS sequence"/>
</dbReference>
<organism evidence="1 2">
    <name type="scientific">Micromonospora mirobrigensis</name>
    <dbReference type="NCBI Taxonomy" id="262898"/>
    <lineage>
        <taxon>Bacteria</taxon>
        <taxon>Bacillati</taxon>
        <taxon>Actinomycetota</taxon>
        <taxon>Actinomycetes</taxon>
        <taxon>Micromonosporales</taxon>
        <taxon>Micromonosporaceae</taxon>
        <taxon>Micromonospora</taxon>
    </lineage>
</organism>